<feature type="transmembrane region" description="Helical" evidence="6">
    <location>
        <begin position="33"/>
        <end position="52"/>
    </location>
</feature>
<evidence type="ECO:0000256" key="4">
    <source>
        <dbReference type="ARBA" id="ARBA00022989"/>
    </source>
</evidence>
<evidence type="ECO:0000256" key="2">
    <source>
        <dbReference type="ARBA" id="ARBA00022475"/>
    </source>
</evidence>
<dbReference type="Proteomes" id="UP000320948">
    <property type="component" value="Unassembled WGS sequence"/>
</dbReference>
<accession>A0A6N4RAU4</accession>
<comment type="subcellular location">
    <subcellularLocation>
        <location evidence="1">Cell membrane</location>
        <topology evidence="1">Multi-pass membrane protein</topology>
    </subcellularLocation>
</comment>
<evidence type="ECO:0000256" key="1">
    <source>
        <dbReference type="ARBA" id="ARBA00004651"/>
    </source>
</evidence>
<evidence type="ECO:0000256" key="3">
    <source>
        <dbReference type="ARBA" id="ARBA00022692"/>
    </source>
</evidence>
<evidence type="ECO:0000256" key="6">
    <source>
        <dbReference type="SAM" id="Phobius"/>
    </source>
</evidence>
<evidence type="ECO:0000313" key="8">
    <source>
        <dbReference type="EMBL" id="TKW62011.1"/>
    </source>
</evidence>
<keyword evidence="3 6" id="KW-0812">Transmembrane</keyword>
<dbReference type="GO" id="GO:0005886">
    <property type="term" value="C:plasma membrane"/>
    <property type="evidence" value="ECO:0007669"/>
    <property type="project" value="UniProtKB-SubCell"/>
</dbReference>
<keyword evidence="4 6" id="KW-1133">Transmembrane helix</keyword>
<keyword evidence="5 6" id="KW-0472">Membrane</keyword>
<keyword evidence="2" id="KW-1003">Cell membrane</keyword>
<evidence type="ECO:0000259" key="7">
    <source>
        <dbReference type="Pfam" id="PF13396"/>
    </source>
</evidence>
<sequence length="62" mass="6634">MLSGIIGLIILVLDIYAIVQVLGSTTTPLKKILWSLFILVAPVLGLLVWYLAGPRSTAPVAM</sequence>
<feature type="domain" description="Cardiolipin synthase N-terminal" evidence="7">
    <location>
        <begin position="12"/>
        <end position="54"/>
    </location>
</feature>
<dbReference type="InterPro" id="IPR027379">
    <property type="entry name" value="CLS_N"/>
</dbReference>
<name>A0A6N4RAU4_BLAVI</name>
<organism evidence="8 9">
    <name type="scientific">Blastochloris viridis</name>
    <name type="common">Rhodopseudomonas viridis</name>
    <dbReference type="NCBI Taxonomy" id="1079"/>
    <lineage>
        <taxon>Bacteria</taxon>
        <taxon>Pseudomonadati</taxon>
        <taxon>Pseudomonadota</taxon>
        <taxon>Alphaproteobacteria</taxon>
        <taxon>Hyphomicrobiales</taxon>
        <taxon>Blastochloridaceae</taxon>
        <taxon>Blastochloris</taxon>
    </lineage>
</organism>
<reference evidence="8 9" key="1">
    <citation type="journal article" date="2017" name="Nat. Commun.">
        <title>In situ click chemistry generation of cyclooxygenase-2 inhibitors.</title>
        <authorList>
            <person name="Bhardwaj A."/>
            <person name="Kaur J."/>
            <person name="Wuest M."/>
            <person name="Wuest F."/>
        </authorList>
    </citation>
    <scope>NUCLEOTIDE SEQUENCE [LARGE SCALE GENOMIC DNA]</scope>
    <source>
        <strain evidence="8">S2_018_000_R2_106</strain>
    </source>
</reference>
<dbReference type="AlphaFoldDB" id="A0A6N4RAU4"/>
<gene>
    <name evidence="8" type="ORF">DI628_05160</name>
</gene>
<evidence type="ECO:0000256" key="5">
    <source>
        <dbReference type="ARBA" id="ARBA00023136"/>
    </source>
</evidence>
<proteinExistence type="predicted"/>
<protein>
    <submittedName>
        <fullName evidence="8">PLDc_N domain-containing protein</fullName>
    </submittedName>
</protein>
<dbReference type="Pfam" id="PF13396">
    <property type="entry name" value="PLDc_N"/>
    <property type="match status" value="1"/>
</dbReference>
<dbReference type="EMBL" id="VAFM01000001">
    <property type="protein sequence ID" value="TKW62011.1"/>
    <property type="molecule type" value="Genomic_DNA"/>
</dbReference>
<comment type="caution">
    <text evidence="8">The sequence shown here is derived from an EMBL/GenBank/DDBJ whole genome shotgun (WGS) entry which is preliminary data.</text>
</comment>
<evidence type="ECO:0000313" key="9">
    <source>
        <dbReference type="Proteomes" id="UP000320948"/>
    </source>
</evidence>